<gene>
    <name evidence="1" type="ORF">XPG1_0876</name>
</gene>
<organism evidence="1 2">
    <name type="scientific">Xenorhabdus poinarii G6</name>
    <dbReference type="NCBI Taxonomy" id="1354304"/>
    <lineage>
        <taxon>Bacteria</taxon>
        <taxon>Pseudomonadati</taxon>
        <taxon>Pseudomonadota</taxon>
        <taxon>Gammaproteobacteria</taxon>
        <taxon>Enterobacterales</taxon>
        <taxon>Morganellaceae</taxon>
        <taxon>Xenorhabdus</taxon>
    </lineage>
</organism>
<evidence type="ECO:0000313" key="2">
    <source>
        <dbReference type="Proteomes" id="UP000032735"/>
    </source>
</evidence>
<protein>
    <submittedName>
        <fullName evidence="1">Uncharacterized protein</fullName>
    </submittedName>
</protein>
<dbReference type="EMBL" id="FO704551">
    <property type="protein sequence ID" value="CDG20531.1"/>
    <property type="molecule type" value="Genomic_DNA"/>
</dbReference>
<name>A0A068R0T1_9GAMM</name>
<accession>A0A068R0T1</accession>
<dbReference type="HOGENOM" id="CLU_3067754_0_0_6"/>
<reference evidence="1 2" key="1">
    <citation type="submission" date="2013-07" db="EMBL/GenBank/DDBJ databases">
        <authorList>
            <person name="Genoscope - CEA"/>
        </authorList>
    </citation>
    <scope>NUCLEOTIDE SEQUENCE [LARGE SCALE GENOMIC DNA]</scope>
    <source>
        <strain evidence="1 2">G6</strain>
    </source>
</reference>
<sequence length="53" mass="5946">MALVQLPPLGIAENIKGLDFEVISYTASVCEFTHCLNIEHCKDIDVIPAFRRN</sequence>
<dbReference type="AlphaFoldDB" id="A0A068R0T1"/>
<evidence type="ECO:0000313" key="1">
    <source>
        <dbReference type="EMBL" id="CDG20531.1"/>
    </source>
</evidence>
<keyword evidence="2" id="KW-1185">Reference proteome</keyword>
<dbReference type="Proteomes" id="UP000032735">
    <property type="component" value="Chromosome"/>
</dbReference>
<proteinExistence type="predicted"/>
<dbReference type="KEGG" id="xpo:XPG1_0876"/>